<gene>
    <name evidence="3" type="ORF">TIFTF001_008873</name>
</gene>
<accession>A0AA88DH91</accession>
<reference evidence="3" key="1">
    <citation type="submission" date="2023-07" db="EMBL/GenBank/DDBJ databases">
        <title>draft genome sequence of fig (Ficus carica).</title>
        <authorList>
            <person name="Takahashi T."/>
            <person name="Nishimura K."/>
        </authorList>
    </citation>
    <scope>NUCLEOTIDE SEQUENCE</scope>
</reference>
<comment type="caution">
    <text evidence="3">The sequence shown here is derived from an EMBL/GenBank/DDBJ whole genome shotgun (WGS) entry which is preliminary data.</text>
</comment>
<feature type="compositionally biased region" description="Polar residues" evidence="2">
    <location>
        <begin position="23"/>
        <end position="32"/>
    </location>
</feature>
<evidence type="ECO:0000313" key="4">
    <source>
        <dbReference type="Proteomes" id="UP001187192"/>
    </source>
</evidence>
<comment type="similarity">
    <text evidence="1">Belongs to the PPR family. P subfamily.</text>
</comment>
<dbReference type="AlphaFoldDB" id="A0AA88DH91"/>
<dbReference type="PANTHER" id="PTHR45717">
    <property type="entry name" value="OS12G0527900 PROTEIN"/>
    <property type="match status" value="1"/>
</dbReference>
<evidence type="ECO:0000256" key="2">
    <source>
        <dbReference type="SAM" id="MobiDB-lite"/>
    </source>
</evidence>
<dbReference type="EMBL" id="BTGU01000009">
    <property type="protein sequence ID" value="GMN39639.1"/>
    <property type="molecule type" value="Genomic_DNA"/>
</dbReference>
<feature type="region of interest" description="Disordered" evidence="2">
    <location>
        <begin position="15"/>
        <end position="39"/>
    </location>
</feature>
<dbReference type="Proteomes" id="UP001187192">
    <property type="component" value="Unassembled WGS sequence"/>
</dbReference>
<evidence type="ECO:0000313" key="3">
    <source>
        <dbReference type="EMBL" id="GMN39639.1"/>
    </source>
</evidence>
<keyword evidence="4" id="KW-1185">Reference proteome</keyword>
<dbReference type="GO" id="GO:0005739">
    <property type="term" value="C:mitochondrion"/>
    <property type="evidence" value="ECO:0007669"/>
    <property type="project" value="TreeGrafter"/>
</dbReference>
<proteinExistence type="inferred from homology"/>
<evidence type="ECO:0000256" key="1">
    <source>
        <dbReference type="ARBA" id="ARBA00007626"/>
    </source>
</evidence>
<sequence>MKKLTHHISELKPHPRFGARNISGVSLSSTAGPQPPGKFRDGRIRRLFRRISPEQPSASIVPILNQWVGEGETVNKSDLVNVINELRHYKRYNQALEVRTTTFSCILSVWLLGICAG</sequence>
<protein>
    <submittedName>
        <fullName evidence="3">Uncharacterized protein</fullName>
    </submittedName>
</protein>
<dbReference type="PANTHER" id="PTHR45717:SF28">
    <property type="entry name" value="PENTACOTRIPEPTIDE-REPEAT REGION OF PRORP DOMAIN-CONTAINING PROTEIN"/>
    <property type="match status" value="1"/>
</dbReference>
<organism evidence="3 4">
    <name type="scientific">Ficus carica</name>
    <name type="common">Common fig</name>
    <dbReference type="NCBI Taxonomy" id="3494"/>
    <lineage>
        <taxon>Eukaryota</taxon>
        <taxon>Viridiplantae</taxon>
        <taxon>Streptophyta</taxon>
        <taxon>Embryophyta</taxon>
        <taxon>Tracheophyta</taxon>
        <taxon>Spermatophyta</taxon>
        <taxon>Magnoliopsida</taxon>
        <taxon>eudicotyledons</taxon>
        <taxon>Gunneridae</taxon>
        <taxon>Pentapetalae</taxon>
        <taxon>rosids</taxon>
        <taxon>fabids</taxon>
        <taxon>Rosales</taxon>
        <taxon>Moraceae</taxon>
        <taxon>Ficeae</taxon>
        <taxon>Ficus</taxon>
    </lineage>
</organism>
<name>A0AA88DH91_FICCA</name>